<dbReference type="SMART" id="SM00220">
    <property type="entry name" value="S_TKc"/>
    <property type="match status" value="1"/>
</dbReference>
<dbReference type="InterPro" id="IPR050339">
    <property type="entry name" value="CC_SR_Kinase"/>
</dbReference>
<keyword evidence="4" id="KW-0067">ATP-binding</keyword>
<dbReference type="SUPFAM" id="SSF56112">
    <property type="entry name" value="Protein kinase-like (PK-like)"/>
    <property type="match status" value="1"/>
</dbReference>
<evidence type="ECO:0000256" key="3">
    <source>
        <dbReference type="ARBA" id="ARBA00022777"/>
    </source>
</evidence>
<dbReference type="PANTHER" id="PTHR11042">
    <property type="entry name" value="EUKARYOTIC TRANSLATION INITIATION FACTOR 2-ALPHA KINASE EIF2-ALPHA KINASE -RELATED"/>
    <property type="match status" value="1"/>
</dbReference>
<evidence type="ECO:0000259" key="6">
    <source>
        <dbReference type="PROSITE" id="PS50011"/>
    </source>
</evidence>
<dbReference type="EMBL" id="JAPFFF010000041">
    <property type="protein sequence ID" value="KAK8841516.1"/>
    <property type="molecule type" value="Genomic_DNA"/>
</dbReference>
<gene>
    <name evidence="8" type="ORF">M9Y10_027135</name>
    <name evidence="7" type="ORF">M9Y10_032346</name>
</gene>
<keyword evidence="3" id="KW-0418">Kinase</keyword>
<dbReference type="Proteomes" id="UP001470230">
    <property type="component" value="Unassembled WGS sequence"/>
</dbReference>
<dbReference type="EMBL" id="JAPFFF010000458">
    <property type="protein sequence ID" value="KAK8834235.1"/>
    <property type="molecule type" value="Genomic_DNA"/>
</dbReference>
<dbReference type="InterPro" id="IPR011009">
    <property type="entry name" value="Kinase-like_dom_sf"/>
</dbReference>
<sequence>MRYIHFRGFMHRDLKPSNILLNKEYEVRISDFGLAREANLETLQSKGVGTILFMAPELFADDDDDDDDEIEGKRKEKYTNKVDVYSFGVTLIFIMSGKYPKFNPFNMGKAVTPKLPSNVASWVPHKEAAAVEKRN</sequence>
<dbReference type="InterPro" id="IPR008271">
    <property type="entry name" value="Ser/Thr_kinase_AS"/>
</dbReference>
<evidence type="ECO:0000256" key="2">
    <source>
        <dbReference type="ARBA" id="ARBA00022741"/>
    </source>
</evidence>
<name>A0ABR2H6F0_9EUKA</name>
<accession>A0ABR2H6F0</accession>
<comment type="caution">
    <text evidence="8">The sequence shown here is derived from an EMBL/GenBank/DDBJ whole genome shotgun (WGS) entry which is preliminary data.</text>
</comment>
<feature type="domain" description="Protein kinase" evidence="6">
    <location>
        <begin position="1"/>
        <end position="135"/>
    </location>
</feature>
<evidence type="ECO:0000313" key="7">
    <source>
        <dbReference type="EMBL" id="KAK8834235.1"/>
    </source>
</evidence>
<comment type="similarity">
    <text evidence="5">Belongs to the protein kinase superfamily. Ser/Thr protein kinase family. GCN2 subfamily.</text>
</comment>
<keyword evidence="2" id="KW-0547">Nucleotide-binding</keyword>
<reference evidence="8 9" key="1">
    <citation type="submission" date="2024-04" db="EMBL/GenBank/DDBJ databases">
        <title>Tritrichomonas musculus Genome.</title>
        <authorList>
            <person name="Alves-Ferreira E."/>
            <person name="Grigg M."/>
            <person name="Lorenzi H."/>
            <person name="Galac M."/>
        </authorList>
    </citation>
    <scope>NUCLEOTIDE SEQUENCE [LARGE SCALE GENOMIC DNA]</scope>
    <source>
        <strain evidence="8 9">EAF2021</strain>
    </source>
</reference>
<proteinExistence type="inferred from homology"/>
<evidence type="ECO:0000313" key="8">
    <source>
        <dbReference type="EMBL" id="KAK8841516.1"/>
    </source>
</evidence>
<evidence type="ECO:0000256" key="4">
    <source>
        <dbReference type="ARBA" id="ARBA00022840"/>
    </source>
</evidence>
<keyword evidence="1" id="KW-0808">Transferase</keyword>
<keyword evidence="9" id="KW-1185">Reference proteome</keyword>
<evidence type="ECO:0000313" key="9">
    <source>
        <dbReference type="Proteomes" id="UP001470230"/>
    </source>
</evidence>
<evidence type="ECO:0000256" key="5">
    <source>
        <dbReference type="ARBA" id="ARBA00037982"/>
    </source>
</evidence>
<protein>
    <recommendedName>
        <fullName evidence="6">Protein kinase domain-containing protein</fullName>
    </recommendedName>
</protein>
<dbReference type="Gene3D" id="1.10.510.10">
    <property type="entry name" value="Transferase(Phosphotransferase) domain 1"/>
    <property type="match status" value="1"/>
</dbReference>
<dbReference type="PROSITE" id="PS00108">
    <property type="entry name" value="PROTEIN_KINASE_ST"/>
    <property type="match status" value="1"/>
</dbReference>
<organism evidence="8 9">
    <name type="scientific">Tritrichomonas musculus</name>
    <dbReference type="NCBI Taxonomy" id="1915356"/>
    <lineage>
        <taxon>Eukaryota</taxon>
        <taxon>Metamonada</taxon>
        <taxon>Parabasalia</taxon>
        <taxon>Tritrichomonadida</taxon>
        <taxon>Tritrichomonadidae</taxon>
        <taxon>Tritrichomonas</taxon>
    </lineage>
</organism>
<dbReference type="PROSITE" id="PS50011">
    <property type="entry name" value="PROTEIN_KINASE_DOM"/>
    <property type="match status" value="1"/>
</dbReference>
<dbReference type="Pfam" id="PF00069">
    <property type="entry name" value="Pkinase"/>
    <property type="match status" value="1"/>
</dbReference>
<dbReference type="InterPro" id="IPR000719">
    <property type="entry name" value="Prot_kinase_dom"/>
</dbReference>
<evidence type="ECO:0000256" key="1">
    <source>
        <dbReference type="ARBA" id="ARBA00022679"/>
    </source>
</evidence>